<protein>
    <submittedName>
        <fullName evidence="8">Exodeoxyribonuclease VII large subunit</fullName>
    </submittedName>
</protein>
<evidence type="ECO:0000313" key="9">
    <source>
        <dbReference type="Proteomes" id="UP000183442"/>
    </source>
</evidence>
<keyword evidence="3" id="KW-0378">Hydrolase</keyword>
<dbReference type="OrthoDB" id="60263at2157"/>
<dbReference type="Pfam" id="PF02601">
    <property type="entry name" value="Exonuc_VII_L"/>
    <property type="match status" value="1"/>
</dbReference>
<dbReference type="CDD" id="cd04489">
    <property type="entry name" value="ExoVII_LU_OBF"/>
    <property type="match status" value="1"/>
</dbReference>
<dbReference type="NCBIfam" id="TIGR00237">
    <property type="entry name" value="xseA"/>
    <property type="match status" value="1"/>
</dbReference>
<evidence type="ECO:0000259" key="6">
    <source>
        <dbReference type="Pfam" id="PF02601"/>
    </source>
</evidence>
<keyword evidence="4" id="KW-0269">Exonuclease</keyword>
<evidence type="ECO:0000259" key="7">
    <source>
        <dbReference type="Pfam" id="PF13742"/>
    </source>
</evidence>
<reference evidence="9" key="1">
    <citation type="submission" date="2016-10" db="EMBL/GenBank/DDBJ databases">
        <authorList>
            <person name="Varghese N."/>
        </authorList>
    </citation>
    <scope>NUCLEOTIDE SEQUENCE [LARGE SCALE GENOMIC DNA]</scope>
    <source>
        <strain evidence="9">DSM 16632</strain>
    </source>
</reference>
<dbReference type="GO" id="GO:0003676">
    <property type="term" value="F:nucleic acid binding"/>
    <property type="evidence" value="ECO:0007669"/>
    <property type="project" value="InterPro"/>
</dbReference>
<dbReference type="GO" id="GO:0008855">
    <property type="term" value="F:exodeoxyribonuclease VII activity"/>
    <property type="evidence" value="ECO:0007669"/>
    <property type="project" value="InterPro"/>
</dbReference>
<organism evidence="8 9">
    <name type="scientific">Methanobrevibacter olleyae</name>
    <dbReference type="NCBI Taxonomy" id="294671"/>
    <lineage>
        <taxon>Archaea</taxon>
        <taxon>Methanobacteriati</taxon>
        <taxon>Methanobacteriota</taxon>
        <taxon>Methanomada group</taxon>
        <taxon>Methanobacteria</taxon>
        <taxon>Methanobacteriales</taxon>
        <taxon>Methanobacteriaceae</taxon>
        <taxon>Methanobrevibacter</taxon>
    </lineage>
</organism>
<dbReference type="GO" id="GO:0009318">
    <property type="term" value="C:exodeoxyribonuclease VII complex"/>
    <property type="evidence" value="ECO:0007669"/>
    <property type="project" value="InterPro"/>
</dbReference>
<dbReference type="AlphaFoldDB" id="A0A1I4JGD5"/>
<evidence type="ECO:0000313" key="8">
    <source>
        <dbReference type="EMBL" id="SFL65630.1"/>
    </source>
</evidence>
<keyword evidence="5" id="KW-0175">Coiled coil</keyword>
<feature type="domain" description="OB-fold nucleic acid binding" evidence="7">
    <location>
        <begin position="6"/>
        <end position="101"/>
    </location>
</feature>
<dbReference type="PANTHER" id="PTHR30008:SF0">
    <property type="entry name" value="EXODEOXYRIBONUCLEASE 7 LARGE SUBUNIT"/>
    <property type="match status" value="1"/>
</dbReference>
<evidence type="ECO:0000256" key="1">
    <source>
        <dbReference type="ARBA" id="ARBA00022490"/>
    </source>
</evidence>
<feature type="domain" description="Exonuclease VII large subunit C-terminal" evidence="6">
    <location>
        <begin position="125"/>
        <end position="348"/>
    </location>
</feature>
<evidence type="ECO:0000256" key="4">
    <source>
        <dbReference type="ARBA" id="ARBA00022839"/>
    </source>
</evidence>
<keyword evidence="2" id="KW-0540">Nuclease</keyword>
<dbReference type="HAMAP" id="MF_00378">
    <property type="entry name" value="Exonuc_7_L"/>
    <property type="match status" value="1"/>
</dbReference>
<dbReference type="RefSeq" id="WP_074798713.1">
    <property type="nucleotide sequence ID" value="NZ_FOTL01000025.1"/>
</dbReference>
<dbReference type="PANTHER" id="PTHR30008">
    <property type="entry name" value="EXODEOXYRIBONUCLEASE 7 LARGE SUBUNIT"/>
    <property type="match status" value="1"/>
</dbReference>
<proteinExistence type="inferred from homology"/>
<name>A0A1I4JGD5_METOL</name>
<gene>
    <name evidence="8" type="ORF">SAMN02910297_01438</name>
</gene>
<evidence type="ECO:0000256" key="3">
    <source>
        <dbReference type="ARBA" id="ARBA00022801"/>
    </source>
</evidence>
<feature type="coiled-coil region" evidence="5">
    <location>
        <begin position="266"/>
        <end position="293"/>
    </location>
</feature>
<evidence type="ECO:0000256" key="2">
    <source>
        <dbReference type="ARBA" id="ARBA00022722"/>
    </source>
</evidence>
<evidence type="ECO:0000256" key="5">
    <source>
        <dbReference type="SAM" id="Coils"/>
    </source>
</evidence>
<dbReference type="InterPro" id="IPR020579">
    <property type="entry name" value="Exonuc_VII_lsu_C"/>
</dbReference>
<dbReference type="Proteomes" id="UP000183442">
    <property type="component" value="Unassembled WGS sequence"/>
</dbReference>
<dbReference type="Pfam" id="PF13742">
    <property type="entry name" value="tRNA_anti_2"/>
    <property type="match status" value="1"/>
</dbReference>
<dbReference type="InterPro" id="IPR025824">
    <property type="entry name" value="OB-fold_nuc-bd_dom"/>
</dbReference>
<dbReference type="EMBL" id="FOTL01000025">
    <property type="protein sequence ID" value="SFL65630.1"/>
    <property type="molecule type" value="Genomic_DNA"/>
</dbReference>
<accession>A0A1I4JGD5</accession>
<sequence length="531" mass="61200">MEEEYISVTELTNHISKVLKRDSNLRKVFVRGEISNFKQNISSGHCYFKLKDENTIIPAVMYYRVASRLKFKPKNGMKVLIRGKVEVYYQYGIYQLYVNKLSEDGLGDLHIAFEQLKIELKELGWFDEAHKKEIPKFPKKVGVVTSPEGAAIRDIITTIKRRWPLCEIILFPSLVQGNMAMNNIVKQIYTADSQFDLDTLIVARGGGSIEDLWSFNERSVAKTIFHCDTPIISAVGHDIDFTIADFVADLRAPTPTAAGELAVPEINEVKDSLNNLNQRANKSINKKQEDNGEKLEKIKDRNLFIYPEMIYEKKAMDLDNLKSRLLSSSNEMIYASKFELDSLKRRLIDCSNKIIYDNNIKLSGLKGSVIFKNPNRIFENKSNKYFELIYKLKYGGDNLIYKKELKLLEYKNSFIFKNPKKLFEDKSGKYLKIKARLEYGSKNLLRDKKEDLKELKDSRIIKNPESILDKKIIYLGKYIDKLTVLDPLLTIKRGYTVSRVNGKVISKSKDLKVDDEVEIEFSDGKVNTKVI</sequence>
<dbReference type="InterPro" id="IPR003753">
    <property type="entry name" value="Exonuc_VII_L"/>
</dbReference>
<dbReference type="GO" id="GO:0006308">
    <property type="term" value="P:DNA catabolic process"/>
    <property type="evidence" value="ECO:0007669"/>
    <property type="project" value="InterPro"/>
</dbReference>
<keyword evidence="1" id="KW-0963">Cytoplasm</keyword>